<evidence type="ECO:0000256" key="3">
    <source>
        <dbReference type="ARBA" id="ARBA00022448"/>
    </source>
</evidence>
<evidence type="ECO:0000256" key="13">
    <source>
        <dbReference type="SAM" id="Phobius"/>
    </source>
</evidence>
<evidence type="ECO:0000256" key="7">
    <source>
        <dbReference type="ARBA" id="ARBA00023053"/>
    </source>
</evidence>
<dbReference type="GO" id="GO:0015280">
    <property type="term" value="F:ligand-gated sodium channel activity"/>
    <property type="evidence" value="ECO:0007669"/>
    <property type="project" value="TreeGrafter"/>
</dbReference>
<dbReference type="Gene3D" id="1.10.287.770">
    <property type="entry name" value="YojJ-like"/>
    <property type="match status" value="1"/>
</dbReference>
<organism evidence="14 15">
    <name type="scientific">Zophobas morio</name>
    <dbReference type="NCBI Taxonomy" id="2755281"/>
    <lineage>
        <taxon>Eukaryota</taxon>
        <taxon>Metazoa</taxon>
        <taxon>Ecdysozoa</taxon>
        <taxon>Arthropoda</taxon>
        <taxon>Hexapoda</taxon>
        <taxon>Insecta</taxon>
        <taxon>Pterygota</taxon>
        <taxon>Neoptera</taxon>
        <taxon>Endopterygota</taxon>
        <taxon>Coleoptera</taxon>
        <taxon>Polyphaga</taxon>
        <taxon>Cucujiformia</taxon>
        <taxon>Tenebrionidae</taxon>
        <taxon>Zophobas</taxon>
    </lineage>
</organism>
<name>A0AA38IAN0_9CUCU</name>
<dbReference type="GO" id="GO:0005886">
    <property type="term" value="C:plasma membrane"/>
    <property type="evidence" value="ECO:0007669"/>
    <property type="project" value="TreeGrafter"/>
</dbReference>
<dbReference type="AlphaFoldDB" id="A0AA38IAN0"/>
<sequence length="515" mass="60008">MKVHSEDLKNVQVDSSNSKTKKVLTYLTNFCNNTSIHGFRYLAESRRPVSEKIWWLVILCGCFYMCGNLIASTLKRRDENPIFTSSSLNPGYLWDVPFPAVTICSEIKIKKSMYDVNNHIAKIREKNITDEEKNRVLGVMLFCELPLPRYKHTAVDLQTLDYILAHAPTMKEVIWHALPFKYLDLFSPTLTNFGLCYSFNMLDKNELFTEVTYLHKNHSIHRKSSHWNIDKNYDEIQNATIPQRASEFTKFQLFLKAKGADVNGFCNLMLGFKLILHHPAEFPTLAPSYIPISVDSTHNIWIKPELTITSQKLESYEPSKRSCVYSHERRLKFFKIYTKHNCKLECIANSTLEQCNCIPYYLPHEQGTKICGMRQQKCMELAKAEKAFKMVKSKENRKIFRECNCLPLCTSITYHTENYEARNFADPRLENRSQINFMFKDEELQVMERQELFSNSDFWASCGGLLGLFTGFSVVSLAEIIYFSTIRWIHDFWRAGKGKCCRNKESGKRNVNEKE</sequence>
<evidence type="ECO:0000313" key="15">
    <source>
        <dbReference type="Proteomes" id="UP001168821"/>
    </source>
</evidence>
<dbReference type="Pfam" id="PF00858">
    <property type="entry name" value="ASC"/>
    <property type="match status" value="1"/>
</dbReference>
<evidence type="ECO:0000313" key="14">
    <source>
        <dbReference type="EMBL" id="KAJ3654283.1"/>
    </source>
</evidence>
<evidence type="ECO:0000256" key="1">
    <source>
        <dbReference type="ARBA" id="ARBA00004141"/>
    </source>
</evidence>
<gene>
    <name evidence="14" type="ORF">Zmor_013479</name>
</gene>
<evidence type="ECO:0000256" key="11">
    <source>
        <dbReference type="ARBA" id="ARBA00023303"/>
    </source>
</evidence>
<evidence type="ECO:0000256" key="2">
    <source>
        <dbReference type="ARBA" id="ARBA00007193"/>
    </source>
</evidence>
<dbReference type="EMBL" id="JALNTZ010000004">
    <property type="protein sequence ID" value="KAJ3654283.1"/>
    <property type="molecule type" value="Genomic_DNA"/>
</dbReference>
<reference evidence="14" key="1">
    <citation type="journal article" date="2023" name="G3 (Bethesda)">
        <title>Whole genome assemblies of Zophobas morio and Tenebrio molitor.</title>
        <authorList>
            <person name="Kaur S."/>
            <person name="Stinson S.A."/>
            <person name="diCenzo G.C."/>
        </authorList>
    </citation>
    <scope>NUCLEOTIDE SEQUENCE</scope>
    <source>
        <strain evidence="14">QUZm001</strain>
    </source>
</reference>
<evidence type="ECO:0000256" key="12">
    <source>
        <dbReference type="RuleBase" id="RU000679"/>
    </source>
</evidence>
<keyword evidence="7" id="KW-0915">Sodium</keyword>
<keyword evidence="4 12" id="KW-0894">Sodium channel</keyword>
<keyword evidence="11 12" id="KW-0407">Ion channel</keyword>
<keyword evidence="10 12" id="KW-0739">Sodium transport</keyword>
<evidence type="ECO:0000256" key="6">
    <source>
        <dbReference type="ARBA" id="ARBA00022989"/>
    </source>
</evidence>
<keyword evidence="3 12" id="KW-0813">Transport</keyword>
<dbReference type="InterPro" id="IPR001873">
    <property type="entry name" value="ENaC"/>
</dbReference>
<protein>
    <recommendedName>
        <fullName evidence="16">Pickpocket protein 28</fullName>
    </recommendedName>
</protein>
<dbReference type="Proteomes" id="UP001168821">
    <property type="component" value="Unassembled WGS sequence"/>
</dbReference>
<keyword evidence="8 12" id="KW-0406">Ion transport</keyword>
<comment type="similarity">
    <text evidence="2 12">Belongs to the amiloride-sensitive sodium channel (TC 1.A.6) family.</text>
</comment>
<comment type="caution">
    <text evidence="14">The sequence shown here is derived from an EMBL/GenBank/DDBJ whole genome shotgun (WGS) entry which is preliminary data.</text>
</comment>
<keyword evidence="5 12" id="KW-0812">Transmembrane</keyword>
<keyword evidence="15" id="KW-1185">Reference proteome</keyword>
<dbReference type="PRINTS" id="PR01078">
    <property type="entry name" value="AMINACHANNEL"/>
</dbReference>
<accession>A0AA38IAN0</accession>
<evidence type="ECO:0000256" key="9">
    <source>
        <dbReference type="ARBA" id="ARBA00023136"/>
    </source>
</evidence>
<comment type="subcellular location">
    <subcellularLocation>
        <location evidence="1">Membrane</location>
        <topology evidence="1">Multi-pass membrane protein</topology>
    </subcellularLocation>
</comment>
<feature type="transmembrane region" description="Helical" evidence="13">
    <location>
        <begin position="53"/>
        <end position="71"/>
    </location>
</feature>
<evidence type="ECO:0008006" key="16">
    <source>
        <dbReference type="Google" id="ProtNLM"/>
    </source>
</evidence>
<evidence type="ECO:0000256" key="10">
    <source>
        <dbReference type="ARBA" id="ARBA00023201"/>
    </source>
</evidence>
<keyword evidence="9 13" id="KW-0472">Membrane</keyword>
<evidence type="ECO:0000256" key="8">
    <source>
        <dbReference type="ARBA" id="ARBA00023065"/>
    </source>
</evidence>
<keyword evidence="6 13" id="KW-1133">Transmembrane helix</keyword>
<dbReference type="Gene3D" id="1.10.287.820">
    <property type="entry name" value="Acid-sensing ion channel domain"/>
    <property type="match status" value="1"/>
</dbReference>
<dbReference type="PANTHER" id="PTHR11690">
    <property type="entry name" value="AMILORIDE-SENSITIVE SODIUM CHANNEL-RELATED"/>
    <property type="match status" value="1"/>
</dbReference>
<evidence type="ECO:0000256" key="5">
    <source>
        <dbReference type="ARBA" id="ARBA00022692"/>
    </source>
</evidence>
<dbReference type="PANTHER" id="PTHR11690:SF288">
    <property type="entry name" value="AMILORIDE-SENSITIVE NA+ CHANNEL-RELATED"/>
    <property type="match status" value="1"/>
</dbReference>
<evidence type="ECO:0000256" key="4">
    <source>
        <dbReference type="ARBA" id="ARBA00022461"/>
    </source>
</evidence>
<proteinExistence type="inferred from homology"/>